<evidence type="ECO:0000256" key="1">
    <source>
        <dbReference type="ARBA" id="ARBA00004123"/>
    </source>
</evidence>
<evidence type="ECO:0000259" key="6">
    <source>
        <dbReference type="PROSITE" id="PS50815"/>
    </source>
</evidence>
<comment type="subcellular location">
    <subcellularLocation>
        <location evidence="2">Chromosome</location>
    </subcellularLocation>
    <subcellularLocation>
        <location evidence="1">Nucleus</location>
    </subcellularLocation>
</comment>
<accession>A0A1Y2HBE3</accession>
<keyword evidence="3" id="KW-0158">Chromosome</keyword>
<dbReference type="Gene3D" id="3.30.900.10">
    <property type="entry name" value="HORMA domain"/>
    <property type="match status" value="1"/>
</dbReference>
<keyword evidence="5" id="KW-0469">Meiosis</keyword>
<organism evidence="7 8">
    <name type="scientific">Catenaria anguillulae PL171</name>
    <dbReference type="NCBI Taxonomy" id="765915"/>
    <lineage>
        <taxon>Eukaryota</taxon>
        <taxon>Fungi</taxon>
        <taxon>Fungi incertae sedis</taxon>
        <taxon>Blastocladiomycota</taxon>
        <taxon>Blastocladiomycetes</taxon>
        <taxon>Blastocladiales</taxon>
        <taxon>Catenariaceae</taxon>
        <taxon>Catenaria</taxon>
    </lineage>
</organism>
<gene>
    <name evidence="7" type="ORF">BCR44DRAFT_1502523</name>
</gene>
<evidence type="ECO:0000256" key="5">
    <source>
        <dbReference type="ARBA" id="ARBA00023254"/>
    </source>
</evidence>
<evidence type="ECO:0000313" key="7">
    <source>
        <dbReference type="EMBL" id="ORZ31889.1"/>
    </source>
</evidence>
<keyword evidence="4" id="KW-0539">Nucleus</keyword>
<dbReference type="AlphaFoldDB" id="A0A1Y2HBE3"/>
<dbReference type="STRING" id="765915.A0A1Y2HBE3"/>
<feature type="non-terminal residue" evidence="7">
    <location>
        <position position="209"/>
    </location>
</feature>
<sequence>MTVVSTPTPDSAGHCGPERSLDAVRTVVLAAVSCILYVRCLLPEHHFVPMKVDDATFKVLREKCSEASALLYDMLDHGVYDAIQRQYLRKLTISIIKSPDHRDQSLESYHLHFSYPHPGSFTADAELVQSNDASPHKRLKLGHFDSCSSGSKMPLATQVREFMHSLAFVLHTLKSLPANCFMDMHLEYNESTPQDYEPMFFRASDIVPQ</sequence>
<dbReference type="EMBL" id="MCFL01000054">
    <property type="protein sequence ID" value="ORZ31889.1"/>
    <property type="molecule type" value="Genomic_DNA"/>
</dbReference>
<feature type="domain" description="HORMA" evidence="6">
    <location>
        <begin position="18"/>
        <end position="209"/>
    </location>
</feature>
<dbReference type="GO" id="GO:0003677">
    <property type="term" value="F:DNA binding"/>
    <property type="evidence" value="ECO:0007669"/>
    <property type="project" value="UniProtKB-KW"/>
</dbReference>
<dbReference type="PROSITE" id="PS50815">
    <property type="entry name" value="HORMA"/>
    <property type="match status" value="1"/>
</dbReference>
<dbReference type="PANTHER" id="PTHR48225:SF7">
    <property type="entry name" value="MEIOSIS-SPECIFIC PROTEIN HOP1"/>
    <property type="match status" value="1"/>
</dbReference>
<proteinExistence type="predicted"/>
<evidence type="ECO:0000313" key="8">
    <source>
        <dbReference type="Proteomes" id="UP000193411"/>
    </source>
</evidence>
<dbReference type="Proteomes" id="UP000193411">
    <property type="component" value="Unassembled WGS sequence"/>
</dbReference>
<protein>
    <submittedName>
        <fullName evidence="7">DNA-binding protein</fullName>
    </submittedName>
</protein>
<dbReference type="InterPro" id="IPR003511">
    <property type="entry name" value="HORMA_dom"/>
</dbReference>
<dbReference type="InterPro" id="IPR051294">
    <property type="entry name" value="HORMA_MeioticProgression"/>
</dbReference>
<dbReference type="OrthoDB" id="1928087at2759"/>
<dbReference type="InterPro" id="IPR036570">
    <property type="entry name" value="HORMA_dom_sf"/>
</dbReference>
<dbReference type="GO" id="GO:0005634">
    <property type="term" value="C:nucleus"/>
    <property type="evidence" value="ECO:0007669"/>
    <property type="project" value="UniProtKB-SubCell"/>
</dbReference>
<evidence type="ECO:0000256" key="3">
    <source>
        <dbReference type="ARBA" id="ARBA00022454"/>
    </source>
</evidence>
<keyword evidence="7" id="KW-0238">DNA-binding</keyword>
<dbReference type="SUPFAM" id="SSF56019">
    <property type="entry name" value="The spindle assembly checkpoint protein mad2"/>
    <property type="match status" value="1"/>
</dbReference>
<evidence type="ECO:0000256" key="4">
    <source>
        <dbReference type="ARBA" id="ARBA00023242"/>
    </source>
</evidence>
<dbReference type="Pfam" id="PF02301">
    <property type="entry name" value="HORMA"/>
    <property type="match status" value="1"/>
</dbReference>
<evidence type="ECO:0000256" key="2">
    <source>
        <dbReference type="ARBA" id="ARBA00004286"/>
    </source>
</evidence>
<dbReference type="PANTHER" id="PTHR48225">
    <property type="entry name" value="HORMA DOMAIN-CONTAINING PROTEIN 1"/>
    <property type="match status" value="1"/>
</dbReference>
<keyword evidence="8" id="KW-1185">Reference proteome</keyword>
<comment type="caution">
    <text evidence="7">The sequence shown here is derived from an EMBL/GenBank/DDBJ whole genome shotgun (WGS) entry which is preliminary data.</text>
</comment>
<dbReference type="GO" id="GO:0051321">
    <property type="term" value="P:meiotic cell cycle"/>
    <property type="evidence" value="ECO:0007669"/>
    <property type="project" value="UniProtKB-KW"/>
</dbReference>
<dbReference type="GO" id="GO:0005694">
    <property type="term" value="C:chromosome"/>
    <property type="evidence" value="ECO:0007669"/>
    <property type="project" value="UniProtKB-SubCell"/>
</dbReference>
<reference evidence="7 8" key="1">
    <citation type="submission" date="2016-07" db="EMBL/GenBank/DDBJ databases">
        <title>Pervasive Adenine N6-methylation of Active Genes in Fungi.</title>
        <authorList>
            <consortium name="DOE Joint Genome Institute"/>
            <person name="Mondo S.J."/>
            <person name="Dannebaum R.O."/>
            <person name="Kuo R.C."/>
            <person name="Labutti K."/>
            <person name="Haridas S."/>
            <person name="Kuo A."/>
            <person name="Salamov A."/>
            <person name="Ahrendt S.R."/>
            <person name="Lipzen A."/>
            <person name="Sullivan W."/>
            <person name="Andreopoulos W.B."/>
            <person name="Clum A."/>
            <person name="Lindquist E."/>
            <person name="Daum C."/>
            <person name="Ramamoorthy G.K."/>
            <person name="Gryganskyi A."/>
            <person name="Culley D."/>
            <person name="Magnuson J.K."/>
            <person name="James T.Y."/>
            <person name="O'Malley M.A."/>
            <person name="Stajich J.E."/>
            <person name="Spatafora J.W."/>
            <person name="Visel A."/>
            <person name="Grigoriev I.V."/>
        </authorList>
    </citation>
    <scope>NUCLEOTIDE SEQUENCE [LARGE SCALE GENOMIC DNA]</scope>
    <source>
        <strain evidence="7 8">PL171</strain>
    </source>
</reference>
<name>A0A1Y2HBE3_9FUNG</name>